<proteinExistence type="predicted"/>
<dbReference type="EMBL" id="AKHW03000416">
    <property type="protein sequence ID" value="KYO47727.1"/>
    <property type="molecule type" value="Genomic_DNA"/>
</dbReference>
<protein>
    <submittedName>
        <fullName evidence="1">Uncharacterized protein</fullName>
    </submittedName>
</protein>
<sequence>MSCCRCIEARRIDGTVGHPCKGCWNTSILRLLHVTRPKKAQCLWLPTNTMGDVATQNCISGTYTCPPDLRSCLFLNLEQLLDQREEIIHHLQKIATTIARTRVLITTQCGELLRITQEEHDLPVHHWWDVFKVP</sequence>
<gene>
    <name evidence="1" type="ORF">Y1Q_0019805</name>
</gene>
<dbReference type="AlphaFoldDB" id="A0A151PF42"/>
<keyword evidence="2" id="KW-1185">Reference proteome</keyword>
<evidence type="ECO:0000313" key="2">
    <source>
        <dbReference type="Proteomes" id="UP000050525"/>
    </source>
</evidence>
<reference evidence="1 2" key="1">
    <citation type="journal article" date="2012" name="Genome Biol.">
        <title>Sequencing three crocodilian genomes to illuminate the evolution of archosaurs and amniotes.</title>
        <authorList>
            <person name="St John J.A."/>
            <person name="Braun E.L."/>
            <person name="Isberg S.R."/>
            <person name="Miles L.G."/>
            <person name="Chong A.Y."/>
            <person name="Gongora J."/>
            <person name="Dalzell P."/>
            <person name="Moran C."/>
            <person name="Bed'hom B."/>
            <person name="Abzhanov A."/>
            <person name="Burgess S.C."/>
            <person name="Cooksey A.M."/>
            <person name="Castoe T.A."/>
            <person name="Crawford N.G."/>
            <person name="Densmore L.D."/>
            <person name="Drew J.C."/>
            <person name="Edwards S.V."/>
            <person name="Faircloth B.C."/>
            <person name="Fujita M.K."/>
            <person name="Greenwold M.J."/>
            <person name="Hoffmann F.G."/>
            <person name="Howard J.M."/>
            <person name="Iguchi T."/>
            <person name="Janes D.E."/>
            <person name="Khan S.Y."/>
            <person name="Kohno S."/>
            <person name="de Koning A.J."/>
            <person name="Lance S.L."/>
            <person name="McCarthy F.M."/>
            <person name="McCormack J.E."/>
            <person name="Merchant M.E."/>
            <person name="Peterson D.G."/>
            <person name="Pollock D.D."/>
            <person name="Pourmand N."/>
            <person name="Raney B.J."/>
            <person name="Roessler K.A."/>
            <person name="Sanford J.R."/>
            <person name="Sawyer R.H."/>
            <person name="Schmidt C.J."/>
            <person name="Triplett E.W."/>
            <person name="Tuberville T.D."/>
            <person name="Venegas-Anaya M."/>
            <person name="Howard J.T."/>
            <person name="Jarvis E.D."/>
            <person name="Guillette L.J.Jr."/>
            <person name="Glenn T.C."/>
            <person name="Green R.E."/>
            <person name="Ray D.A."/>
        </authorList>
    </citation>
    <scope>NUCLEOTIDE SEQUENCE [LARGE SCALE GENOMIC DNA]</scope>
    <source>
        <strain evidence="1">KSC_2009_1</strain>
    </source>
</reference>
<evidence type="ECO:0000313" key="1">
    <source>
        <dbReference type="EMBL" id="KYO47727.1"/>
    </source>
</evidence>
<dbReference type="Proteomes" id="UP000050525">
    <property type="component" value="Unassembled WGS sequence"/>
</dbReference>
<accession>A0A151PF42</accession>
<comment type="caution">
    <text evidence="1">The sequence shown here is derived from an EMBL/GenBank/DDBJ whole genome shotgun (WGS) entry which is preliminary data.</text>
</comment>
<organism evidence="1 2">
    <name type="scientific">Alligator mississippiensis</name>
    <name type="common">American alligator</name>
    <dbReference type="NCBI Taxonomy" id="8496"/>
    <lineage>
        <taxon>Eukaryota</taxon>
        <taxon>Metazoa</taxon>
        <taxon>Chordata</taxon>
        <taxon>Craniata</taxon>
        <taxon>Vertebrata</taxon>
        <taxon>Euteleostomi</taxon>
        <taxon>Archelosauria</taxon>
        <taxon>Archosauria</taxon>
        <taxon>Crocodylia</taxon>
        <taxon>Alligatoridae</taxon>
        <taxon>Alligatorinae</taxon>
        <taxon>Alligator</taxon>
    </lineage>
</organism>
<name>A0A151PF42_ALLMI</name>